<dbReference type="InterPro" id="IPR013087">
    <property type="entry name" value="Znf_C2H2_type"/>
</dbReference>
<evidence type="ECO:0000259" key="11">
    <source>
        <dbReference type="PROSITE" id="PS50157"/>
    </source>
</evidence>
<dbReference type="Gene3D" id="3.30.160.60">
    <property type="entry name" value="Classic Zinc Finger"/>
    <property type="match status" value="1"/>
</dbReference>
<keyword evidence="4 9" id="KW-0863">Zinc-finger</keyword>
<dbReference type="Pfam" id="PF13912">
    <property type="entry name" value="zf-C2H2_6"/>
    <property type="match status" value="2"/>
</dbReference>
<organism evidence="12 13">
    <name type="scientific">Tagetes erecta</name>
    <name type="common">African marigold</name>
    <dbReference type="NCBI Taxonomy" id="13708"/>
    <lineage>
        <taxon>Eukaryota</taxon>
        <taxon>Viridiplantae</taxon>
        <taxon>Streptophyta</taxon>
        <taxon>Embryophyta</taxon>
        <taxon>Tracheophyta</taxon>
        <taxon>Spermatophyta</taxon>
        <taxon>Magnoliopsida</taxon>
        <taxon>eudicotyledons</taxon>
        <taxon>Gunneridae</taxon>
        <taxon>Pentapetalae</taxon>
        <taxon>asterids</taxon>
        <taxon>campanulids</taxon>
        <taxon>Asterales</taxon>
        <taxon>Asteraceae</taxon>
        <taxon>Asteroideae</taxon>
        <taxon>Heliantheae alliance</taxon>
        <taxon>Tageteae</taxon>
        <taxon>Tagetes</taxon>
    </lineage>
</organism>
<keyword evidence="3" id="KW-0677">Repeat</keyword>
<evidence type="ECO:0000256" key="3">
    <source>
        <dbReference type="ARBA" id="ARBA00022737"/>
    </source>
</evidence>
<sequence>MTGTKNQDDKNVENFVRENTRMIVQHSIEQPNSGNRPHYRIYKCKDCDKEYDSFQALGGHRAGHRNTKPQTLNGESSSGVHETQSNQKLHACKICNKGFEIGQSLGGHMRKHWRKKAKIDHTDVDSCFSSCSSSSSAVVTGSNVEWAFKYDLNLTPYENESINGVQEEEEEEEDFYQSS</sequence>
<evidence type="ECO:0000256" key="8">
    <source>
        <dbReference type="ARBA" id="ARBA00023242"/>
    </source>
</evidence>
<keyword evidence="2" id="KW-0479">Metal-binding</keyword>
<dbReference type="SUPFAM" id="SSF57667">
    <property type="entry name" value="beta-beta-alpha zinc fingers"/>
    <property type="match status" value="1"/>
</dbReference>
<keyword evidence="13" id="KW-1185">Reference proteome</keyword>
<evidence type="ECO:0000256" key="5">
    <source>
        <dbReference type="ARBA" id="ARBA00022833"/>
    </source>
</evidence>
<dbReference type="PROSITE" id="PS00028">
    <property type="entry name" value="ZINC_FINGER_C2H2_1"/>
    <property type="match status" value="2"/>
</dbReference>
<feature type="domain" description="C2H2-type" evidence="11">
    <location>
        <begin position="42"/>
        <end position="69"/>
    </location>
</feature>
<reference evidence="12" key="1">
    <citation type="journal article" date="2023" name="bioRxiv">
        <title>Improved chromosome-level genome assembly for marigold (Tagetes erecta).</title>
        <authorList>
            <person name="Jiang F."/>
            <person name="Yuan L."/>
            <person name="Wang S."/>
            <person name="Wang H."/>
            <person name="Xu D."/>
            <person name="Wang A."/>
            <person name="Fan W."/>
        </authorList>
    </citation>
    <scope>NUCLEOTIDE SEQUENCE</scope>
    <source>
        <strain evidence="12">WSJ</strain>
        <tissue evidence="12">Leaf</tissue>
    </source>
</reference>
<feature type="domain" description="C2H2-type" evidence="11">
    <location>
        <begin position="90"/>
        <end position="117"/>
    </location>
</feature>
<evidence type="ECO:0000313" key="13">
    <source>
        <dbReference type="Proteomes" id="UP001229421"/>
    </source>
</evidence>
<evidence type="ECO:0000256" key="6">
    <source>
        <dbReference type="ARBA" id="ARBA00023015"/>
    </source>
</evidence>
<comment type="caution">
    <text evidence="12">The sequence shown here is derived from an EMBL/GenBank/DDBJ whole genome shotgun (WGS) entry which is preliminary data.</text>
</comment>
<evidence type="ECO:0000256" key="9">
    <source>
        <dbReference type="PROSITE-ProRule" id="PRU00042"/>
    </source>
</evidence>
<proteinExistence type="predicted"/>
<keyword evidence="6" id="KW-0805">Transcription regulation</keyword>
<protein>
    <recommendedName>
        <fullName evidence="11">C2H2-type domain-containing protein</fullName>
    </recommendedName>
</protein>
<keyword evidence="8" id="KW-0539">Nucleus</keyword>
<evidence type="ECO:0000256" key="10">
    <source>
        <dbReference type="SAM" id="MobiDB-lite"/>
    </source>
</evidence>
<dbReference type="PANTHER" id="PTHR26374:SF413">
    <property type="entry name" value="ZINC FINGER C2H2-TYPE_INTEGRASE DNA-BINDING DOMAIN-CONTAINING PROTEIN-RELATED"/>
    <property type="match status" value="1"/>
</dbReference>
<dbReference type="PROSITE" id="PS50157">
    <property type="entry name" value="ZINC_FINGER_C2H2_2"/>
    <property type="match status" value="2"/>
</dbReference>
<dbReference type="PANTHER" id="PTHR26374">
    <property type="entry name" value="ZINC FINGER PROTEIN ZAT5"/>
    <property type="match status" value="1"/>
</dbReference>
<gene>
    <name evidence="12" type="ORF">QVD17_06259</name>
</gene>
<evidence type="ECO:0000256" key="4">
    <source>
        <dbReference type="ARBA" id="ARBA00022771"/>
    </source>
</evidence>
<evidence type="ECO:0000256" key="7">
    <source>
        <dbReference type="ARBA" id="ARBA00023163"/>
    </source>
</evidence>
<dbReference type="SMART" id="SM00355">
    <property type="entry name" value="ZnF_C2H2"/>
    <property type="match status" value="2"/>
</dbReference>
<dbReference type="GO" id="GO:0010200">
    <property type="term" value="P:response to chitin"/>
    <property type="evidence" value="ECO:0007669"/>
    <property type="project" value="TreeGrafter"/>
</dbReference>
<evidence type="ECO:0000256" key="2">
    <source>
        <dbReference type="ARBA" id="ARBA00022723"/>
    </source>
</evidence>
<evidence type="ECO:0000256" key="1">
    <source>
        <dbReference type="ARBA" id="ARBA00004123"/>
    </source>
</evidence>
<dbReference type="GO" id="GO:0008270">
    <property type="term" value="F:zinc ion binding"/>
    <property type="evidence" value="ECO:0007669"/>
    <property type="project" value="UniProtKB-KW"/>
</dbReference>
<accession>A0AAD8PC39</accession>
<dbReference type="EMBL" id="JAUHHV010000001">
    <property type="protein sequence ID" value="KAK1440432.1"/>
    <property type="molecule type" value="Genomic_DNA"/>
</dbReference>
<dbReference type="Proteomes" id="UP001229421">
    <property type="component" value="Unassembled WGS sequence"/>
</dbReference>
<dbReference type="AlphaFoldDB" id="A0AAD8PC39"/>
<comment type="subcellular location">
    <subcellularLocation>
        <location evidence="1">Nucleus</location>
    </subcellularLocation>
</comment>
<keyword evidence="5" id="KW-0862">Zinc</keyword>
<evidence type="ECO:0000313" key="12">
    <source>
        <dbReference type="EMBL" id="KAK1440432.1"/>
    </source>
</evidence>
<feature type="region of interest" description="Disordered" evidence="10">
    <location>
        <begin position="59"/>
        <end position="85"/>
    </location>
</feature>
<name>A0AAD8PC39_TARER</name>
<dbReference type="GO" id="GO:0005634">
    <property type="term" value="C:nucleus"/>
    <property type="evidence" value="ECO:0007669"/>
    <property type="project" value="UniProtKB-SubCell"/>
</dbReference>
<dbReference type="InterPro" id="IPR036236">
    <property type="entry name" value="Znf_C2H2_sf"/>
</dbReference>
<feature type="compositionally biased region" description="Polar residues" evidence="10">
    <location>
        <begin position="68"/>
        <end position="85"/>
    </location>
</feature>
<keyword evidence="7" id="KW-0804">Transcription</keyword>